<feature type="transmembrane region" description="Helical" evidence="5">
    <location>
        <begin position="88"/>
        <end position="117"/>
    </location>
</feature>
<dbReference type="RefSeq" id="WP_345350206.1">
    <property type="nucleotide sequence ID" value="NZ_BAABHJ010000003.1"/>
</dbReference>
<reference evidence="8" key="1">
    <citation type="journal article" date="2019" name="Int. J. Syst. Evol. Microbiol.">
        <title>The Global Catalogue of Microorganisms (GCM) 10K type strain sequencing project: providing services to taxonomists for standard genome sequencing and annotation.</title>
        <authorList>
            <consortium name="The Broad Institute Genomics Platform"/>
            <consortium name="The Broad Institute Genome Sequencing Center for Infectious Disease"/>
            <person name="Wu L."/>
            <person name="Ma J."/>
        </authorList>
    </citation>
    <scope>NUCLEOTIDE SEQUENCE [LARGE SCALE GENOMIC DNA]</scope>
    <source>
        <strain evidence="8">JCM 17938</strain>
    </source>
</reference>
<dbReference type="InterPro" id="IPR020846">
    <property type="entry name" value="MFS_dom"/>
</dbReference>
<feature type="transmembrane region" description="Helical" evidence="5">
    <location>
        <begin position="173"/>
        <end position="196"/>
    </location>
</feature>
<keyword evidence="2 5" id="KW-0812">Transmembrane</keyword>
<evidence type="ECO:0000259" key="6">
    <source>
        <dbReference type="PROSITE" id="PS50850"/>
    </source>
</evidence>
<accession>A0ABP8TEP4</accession>
<feature type="transmembrane region" description="Helical" evidence="5">
    <location>
        <begin position="309"/>
        <end position="332"/>
    </location>
</feature>
<dbReference type="EMBL" id="BAABHJ010000003">
    <property type="protein sequence ID" value="GAA4604219.1"/>
    <property type="molecule type" value="Genomic_DNA"/>
</dbReference>
<dbReference type="Proteomes" id="UP001500212">
    <property type="component" value="Unassembled WGS sequence"/>
</dbReference>
<comment type="subcellular location">
    <subcellularLocation>
        <location evidence="1">Cell membrane</location>
        <topology evidence="1">Multi-pass membrane protein</topology>
    </subcellularLocation>
</comment>
<evidence type="ECO:0000256" key="3">
    <source>
        <dbReference type="ARBA" id="ARBA00022989"/>
    </source>
</evidence>
<sequence length="395" mass="39067">MTVQDPTTSAPPAARTGRWPATAVFFLNGLTLSTYIVRLPALKDEHHLADGQVGAIGALFAVAALASMQFVGPIAARFGSRAVLRVSLVVMPLLLAAVGLAGGFVGFALLVAALGAVHGATDAAMNAHAVTVGRLAGRPVLNGCHAAWSVSAVAASLAATLSAHSGVGSTTHLGVAAAVLLVGGLLVGPVLLPAAADRRTRPSRRDGRTGLPGAWTGRVVALGLTGTVLMICEGAALGWGAIFLHDGRGVALGLATAAVTAYTAGQTGGRLIGDRLTARHGAAPVFRAGGLVAACGLAAAVFVPSPPVAVAGFAVAGFGGSVLVPLVFSAVARQDDTGHDPATLVSRLTTFTYAGVLLGPALIGSAAEVVGLAGTLAALVPLLLTVALIGPIHRD</sequence>
<evidence type="ECO:0000256" key="1">
    <source>
        <dbReference type="ARBA" id="ARBA00004651"/>
    </source>
</evidence>
<organism evidence="7 8">
    <name type="scientific">Actinoallomurus liliacearum</name>
    <dbReference type="NCBI Taxonomy" id="1080073"/>
    <lineage>
        <taxon>Bacteria</taxon>
        <taxon>Bacillati</taxon>
        <taxon>Actinomycetota</taxon>
        <taxon>Actinomycetes</taxon>
        <taxon>Streptosporangiales</taxon>
        <taxon>Thermomonosporaceae</taxon>
        <taxon>Actinoallomurus</taxon>
    </lineage>
</organism>
<dbReference type="PANTHER" id="PTHR23514">
    <property type="entry name" value="BYPASS OF STOP CODON PROTEIN 6"/>
    <property type="match status" value="1"/>
</dbReference>
<evidence type="ECO:0000313" key="8">
    <source>
        <dbReference type="Proteomes" id="UP001500212"/>
    </source>
</evidence>
<dbReference type="PROSITE" id="PS50850">
    <property type="entry name" value="MFS"/>
    <property type="match status" value="1"/>
</dbReference>
<feature type="transmembrane region" description="Helical" evidence="5">
    <location>
        <begin position="344"/>
        <end position="363"/>
    </location>
</feature>
<dbReference type="InterPro" id="IPR036259">
    <property type="entry name" value="MFS_trans_sf"/>
</dbReference>
<dbReference type="Pfam" id="PF07690">
    <property type="entry name" value="MFS_1"/>
    <property type="match status" value="1"/>
</dbReference>
<feature type="domain" description="Major facilitator superfamily (MFS) profile" evidence="6">
    <location>
        <begin position="17"/>
        <end position="395"/>
    </location>
</feature>
<dbReference type="InterPro" id="IPR051788">
    <property type="entry name" value="MFS_Transporter"/>
</dbReference>
<name>A0ABP8TEP4_9ACTN</name>
<dbReference type="InterPro" id="IPR011701">
    <property type="entry name" value="MFS"/>
</dbReference>
<dbReference type="PANTHER" id="PTHR23514:SF13">
    <property type="entry name" value="INNER MEMBRANE PROTEIN YBJJ"/>
    <property type="match status" value="1"/>
</dbReference>
<keyword evidence="8" id="KW-1185">Reference proteome</keyword>
<feature type="transmembrane region" description="Helical" evidence="5">
    <location>
        <begin position="21"/>
        <end position="41"/>
    </location>
</feature>
<evidence type="ECO:0000256" key="4">
    <source>
        <dbReference type="ARBA" id="ARBA00023136"/>
    </source>
</evidence>
<dbReference type="CDD" id="cd17393">
    <property type="entry name" value="MFS_MosC_like"/>
    <property type="match status" value="1"/>
</dbReference>
<feature type="transmembrane region" description="Helical" evidence="5">
    <location>
        <begin position="285"/>
        <end position="303"/>
    </location>
</feature>
<evidence type="ECO:0000313" key="7">
    <source>
        <dbReference type="EMBL" id="GAA4604219.1"/>
    </source>
</evidence>
<dbReference type="SUPFAM" id="SSF103473">
    <property type="entry name" value="MFS general substrate transporter"/>
    <property type="match status" value="1"/>
</dbReference>
<feature type="transmembrane region" description="Helical" evidence="5">
    <location>
        <begin position="250"/>
        <end position="273"/>
    </location>
</feature>
<evidence type="ECO:0000256" key="5">
    <source>
        <dbReference type="SAM" id="Phobius"/>
    </source>
</evidence>
<evidence type="ECO:0000256" key="2">
    <source>
        <dbReference type="ARBA" id="ARBA00022692"/>
    </source>
</evidence>
<comment type="caution">
    <text evidence="7">The sequence shown here is derived from an EMBL/GenBank/DDBJ whole genome shotgun (WGS) entry which is preliminary data.</text>
</comment>
<keyword evidence="3 5" id="KW-1133">Transmembrane helix</keyword>
<feature type="transmembrane region" description="Helical" evidence="5">
    <location>
        <begin position="53"/>
        <end position="76"/>
    </location>
</feature>
<proteinExistence type="predicted"/>
<feature type="transmembrane region" description="Helical" evidence="5">
    <location>
        <begin position="217"/>
        <end position="244"/>
    </location>
</feature>
<protein>
    <submittedName>
        <fullName evidence="7">MFS transporter</fullName>
    </submittedName>
</protein>
<keyword evidence="4 5" id="KW-0472">Membrane</keyword>
<feature type="transmembrane region" description="Helical" evidence="5">
    <location>
        <begin position="369"/>
        <end position="389"/>
    </location>
</feature>
<gene>
    <name evidence="7" type="ORF">GCM10023195_14310</name>
</gene>
<dbReference type="Gene3D" id="1.20.1250.20">
    <property type="entry name" value="MFS general substrate transporter like domains"/>
    <property type="match status" value="1"/>
</dbReference>